<reference evidence="3 4" key="1">
    <citation type="submission" date="2019-11" db="EMBL/GenBank/DDBJ databases">
        <authorList>
            <person name="Holert J."/>
        </authorList>
    </citation>
    <scope>NUCLEOTIDE SEQUENCE [LARGE SCALE GENOMIC DNA]</scope>
    <source>
        <strain evidence="2">BC3_2A</strain>
        <strain evidence="1">SB11_1A</strain>
    </source>
</reference>
<dbReference type="OrthoDB" id="5813818at2"/>
<evidence type="ECO:0000313" key="3">
    <source>
        <dbReference type="Proteomes" id="UP000435877"/>
    </source>
</evidence>
<dbReference type="InterPro" id="IPR027417">
    <property type="entry name" value="P-loop_NTPase"/>
</dbReference>
<dbReference type="EMBL" id="CACSIM010000001">
    <property type="protein sequence ID" value="CAA0085145.1"/>
    <property type="molecule type" value="Genomic_DNA"/>
</dbReference>
<protein>
    <submittedName>
        <fullName evidence="2">Uncharacterized protein</fullName>
    </submittedName>
</protein>
<evidence type="ECO:0000313" key="4">
    <source>
        <dbReference type="Proteomes" id="UP000439591"/>
    </source>
</evidence>
<dbReference type="SUPFAM" id="SSF52540">
    <property type="entry name" value="P-loop containing nucleoside triphosphate hydrolases"/>
    <property type="match status" value="1"/>
</dbReference>
<organism evidence="2 4">
    <name type="scientific">Zhongshania aliphaticivorans</name>
    <dbReference type="NCBI Taxonomy" id="1470434"/>
    <lineage>
        <taxon>Bacteria</taxon>
        <taxon>Pseudomonadati</taxon>
        <taxon>Pseudomonadota</taxon>
        <taxon>Gammaproteobacteria</taxon>
        <taxon>Cellvibrionales</taxon>
        <taxon>Spongiibacteraceae</taxon>
        <taxon>Zhongshania</taxon>
    </lineage>
</organism>
<name>A0A5S9N7N6_9GAMM</name>
<gene>
    <name evidence="1" type="ORF">IHBHHGIJ_00291</name>
    <name evidence="2" type="ORF">KFEGEMFD_00859</name>
</gene>
<accession>A0A5S9N7N6</accession>
<dbReference type="EMBL" id="CACSIK010000001">
    <property type="protein sequence ID" value="CAA0081281.1"/>
    <property type="molecule type" value="Genomic_DNA"/>
</dbReference>
<proteinExistence type="predicted"/>
<dbReference type="RefSeq" id="WP_159266997.1">
    <property type="nucleotide sequence ID" value="NZ_CACSIK010000001.1"/>
</dbReference>
<dbReference type="Proteomes" id="UP000435877">
    <property type="component" value="Unassembled WGS sequence"/>
</dbReference>
<sequence>MLNRPDGVLAILIGVSRSGKSVYLKSLIERVGRIVAFDPKGEYVRELGFKACHTQAQLISALASSKGDAKIAFVAIEKNDFQFFCQVAKQWNRQKMAVIVCEELANVTNSGKASGKWGVLVSQGLAEGPIIVGTVQRGQEVDKSILSNATYVHIAKHTTQKDRKYIGEMLDIDTENIPSEPLKFLQWTSDKGVVTRGSVDFMKSRTRKSWPRGGPRFRDLTGKELVPSGIGMFENVVYR</sequence>
<dbReference type="Gene3D" id="3.40.50.300">
    <property type="entry name" value="P-loop containing nucleotide triphosphate hydrolases"/>
    <property type="match status" value="1"/>
</dbReference>
<evidence type="ECO:0000313" key="2">
    <source>
        <dbReference type="EMBL" id="CAA0085145.1"/>
    </source>
</evidence>
<dbReference type="AlphaFoldDB" id="A0A5S9N7N6"/>
<evidence type="ECO:0000313" key="1">
    <source>
        <dbReference type="EMBL" id="CAA0081281.1"/>
    </source>
</evidence>
<dbReference type="Proteomes" id="UP000439591">
    <property type="component" value="Unassembled WGS sequence"/>
</dbReference>
<keyword evidence="3" id="KW-1185">Reference proteome</keyword>